<reference evidence="4 5" key="1">
    <citation type="journal article" date="2024" name="Genome Biol. Evol.">
        <title>Chromosome-level genome assembly of the viviparous eelpout Zoarces viviparus.</title>
        <authorList>
            <person name="Fuhrmann N."/>
            <person name="Brasseur M.V."/>
            <person name="Bakowski C.E."/>
            <person name="Podsiadlowski L."/>
            <person name="Prost S."/>
            <person name="Krehenwinkel H."/>
            <person name="Mayer C."/>
        </authorList>
    </citation>
    <scope>NUCLEOTIDE SEQUENCE [LARGE SCALE GENOMIC DNA]</scope>
    <source>
        <strain evidence="4">NO-MEL_2022_Ind0_liver</strain>
    </source>
</reference>
<feature type="domain" description="SEA" evidence="3">
    <location>
        <begin position="132"/>
        <end position="259"/>
    </location>
</feature>
<name>A0AAW1EF99_ZOAVI</name>
<dbReference type="InterPro" id="IPR000082">
    <property type="entry name" value="SEA_dom"/>
</dbReference>
<dbReference type="SUPFAM" id="SSF82671">
    <property type="entry name" value="SEA domain"/>
    <property type="match status" value="1"/>
</dbReference>
<dbReference type="AlphaFoldDB" id="A0AAW1EF99"/>
<evidence type="ECO:0000313" key="4">
    <source>
        <dbReference type="EMBL" id="KAK9521171.1"/>
    </source>
</evidence>
<dbReference type="EMBL" id="JBCEZU010000329">
    <property type="protein sequence ID" value="KAK9521171.1"/>
    <property type="molecule type" value="Genomic_DNA"/>
</dbReference>
<organism evidence="4 5">
    <name type="scientific">Zoarces viviparus</name>
    <name type="common">Viviparous eelpout</name>
    <name type="synonym">Blennius viviparus</name>
    <dbReference type="NCBI Taxonomy" id="48416"/>
    <lineage>
        <taxon>Eukaryota</taxon>
        <taxon>Metazoa</taxon>
        <taxon>Chordata</taxon>
        <taxon>Craniata</taxon>
        <taxon>Vertebrata</taxon>
        <taxon>Euteleostomi</taxon>
        <taxon>Actinopterygii</taxon>
        <taxon>Neopterygii</taxon>
        <taxon>Teleostei</taxon>
        <taxon>Neoteleostei</taxon>
        <taxon>Acanthomorphata</taxon>
        <taxon>Eupercaria</taxon>
        <taxon>Perciformes</taxon>
        <taxon>Cottioidei</taxon>
        <taxon>Zoarcales</taxon>
        <taxon>Zoarcidae</taxon>
        <taxon>Zoarcinae</taxon>
        <taxon>Zoarces</taxon>
    </lineage>
</organism>
<accession>A0AAW1EF99</accession>
<feature type="compositionally biased region" description="Polar residues" evidence="1">
    <location>
        <begin position="50"/>
        <end position="65"/>
    </location>
</feature>
<keyword evidence="5" id="KW-1185">Reference proteome</keyword>
<keyword evidence="2" id="KW-0812">Transmembrane</keyword>
<dbReference type="PANTHER" id="PTHR14636:SF1">
    <property type="entry name" value="TPA-INDUCED TRANSMEMBRANE PROTEIN"/>
    <property type="match status" value="1"/>
</dbReference>
<dbReference type="Pfam" id="PF01390">
    <property type="entry name" value="SEA"/>
    <property type="match status" value="1"/>
</dbReference>
<protein>
    <recommendedName>
        <fullName evidence="3">SEA domain-containing protein</fullName>
    </recommendedName>
</protein>
<proteinExistence type="predicted"/>
<evidence type="ECO:0000313" key="5">
    <source>
        <dbReference type="Proteomes" id="UP001488805"/>
    </source>
</evidence>
<dbReference type="Gene3D" id="3.30.70.960">
    <property type="entry name" value="SEA domain"/>
    <property type="match status" value="1"/>
</dbReference>
<dbReference type="InterPro" id="IPR033223">
    <property type="entry name" value="TTMP"/>
</dbReference>
<dbReference type="Proteomes" id="UP001488805">
    <property type="component" value="Unassembled WGS sequence"/>
</dbReference>
<keyword evidence="2" id="KW-0472">Membrane</keyword>
<feature type="transmembrane region" description="Helical" evidence="2">
    <location>
        <begin position="92"/>
        <end position="119"/>
    </location>
</feature>
<gene>
    <name evidence="4" type="ORF">VZT92_021000</name>
</gene>
<evidence type="ECO:0000259" key="3">
    <source>
        <dbReference type="PROSITE" id="PS50024"/>
    </source>
</evidence>
<sequence length="259" mass="28407">MDIELQAIGENGKDGATCSPNERVAAGNGDGGASRTPDTAEKDGLLFGQPASSNGETVSSHHTTEAQRTLGNTFCPRKMNSVCRISRERVRLLLIIICIVVLICAAIGISLAMCAAINVDGDDNFDSSSFKVPRSFNGSFQLPNRVFTEELSTLSSNESQALAAGLQEKLDHLYRSSPALGRYFSKAEIQAFRNGSVVIADYQLTFVMPEEQQDQLRNFTLSREMVYNVFRQFLYDQEADESGGQMYIAPVSLNMLLRL</sequence>
<keyword evidence="2" id="KW-1133">Transmembrane helix</keyword>
<comment type="caution">
    <text evidence="4">The sequence shown here is derived from an EMBL/GenBank/DDBJ whole genome shotgun (WGS) entry which is preliminary data.</text>
</comment>
<evidence type="ECO:0000256" key="1">
    <source>
        <dbReference type="SAM" id="MobiDB-lite"/>
    </source>
</evidence>
<dbReference type="PROSITE" id="PS50024">
    <property type="entry name" value="SEA"/>
    <property type="match status" value="1"/>
</dbReference>
<dbReference type="PANTHER" id="PTHR14636">
    <property type="entry name" value="TPA-INDUCED TRANSMEMBRANE PROTEIN"/>
    <property type="match status" value="1"/>
</dbReference>
<feature type="region of interest" description="Disordered" evidence="1">
    <location>
        <begin position="11"/>
        <end position="65"/>
    </location>
</feature>
<dbReference type="InterPro" id="IPR036364">
    <property type="entry name" value="SEA_dom_sf"/>
</dbReference>
<evidence type="ECO:0000256" key="2">
    <source>
        <dbReference type="SAM" id="Phobius"/>
    </source>
</evidence>